<dbReference type="InterPro" id="IPR036188">
    <property type="entry name" value="FAD/NAD-bd_sf"/>
</dbReference>
<keyword evidence="2" id="KW-1185">Reference proteome</keyword>
<reference evidence="1 2" key="1">
    <citation type="submission" date="2016-10" db="EMBL/GenBank/DDBJ databases">
        <authorList>
            <person name="de Groot N.N."/>
        </authorList>
    </citation>
    <scope>NUCLEOTIDE SEQUENCE [LARGE SCALE GENOMIC DNA]</scope>
    <source>
        <strain evidence="1 2">CGMCC 1.10267</strain>
    </source>
</reference>
<dbReference type="AlphaFoldDB" id="A0A1G7TMC9"/>
<sequence length="351" mass="37092">MTAQAKTIAVVGSTPFAWLLAGLLAADHSRAIVLVSAPHDSHRLSLPPSLSVAPITRPETWARLTEIAAPAARRLSRIAPRLARRTDVIFGARSPAARNALSHMRHLMAGFGHAVEPAHAIPDSSAIRVRDAWAFDGDAFKGAAAPWLAAANVAIVNSASGLKVRRDGSASFGATNFDLVVLADDQSIVDRLSAEDVAGFASMANAIGIHTSPVPPMSNAVTIDLDSGATMLRDTTGKLIATAYDEDEKGLDRIRASMPRTIAPRLAAKTRFKCLHTHDGAPVIGTPRRSRMFIIAGLGALDLVFAPMLARLIAGDASGVEAEWAAAHAADLRQPRVEVAEYVPGRLGDER</sequence>
<dbReference type="STRING" id="440168.SAMN04487974_102225"/>
<name>A0A1G7TMC9_9HYPH</name>
<dbReference type="EMBL" id="FNCS01000002">
    <property type="protein sequence ID" value="SDG36478.1"/>
    <property type="molecule type" value="Genomic_DNA"/>
</dbReference>
<proteinExistence type="predicted"/>
<gene>
    <name evidence="1" type="ORF">SAMN04487974_102225</name>
</gene>
<dbReference type="Proteomes" id="UP000199495">
    <property type="component" value="Unassembled WGS sequence"/>
</dbReference>
<evidence type="ECO:0000313" key="2">
    <source>
        <dbReference type="Proteomes" id="UP000199495"/>
    </source>
</evidence>
<organism evidence="1 2">
    <name type="scientific">Pelagibacterium luteolum</name>
    <dbReference type="NCBI Taxonomy" id="440168"/>
    <lineage>
        <taxon>Bacteria</taxon>
        <taxon>Pseudomonadati</taxon>
        <taxon>Pseudomonadota</taxon>
        <taxon>Alphaproteobacteria</taxon>
        <taxon>Hyphomicrobiales</taxon>
        <taxon>Devosiaceae</taxon>
        <taxon>Pelagibacterium</taxon>
    </lineage>
</organism>
<dbReference type="RefSeq" id="WP_090592914.1">
    <property type="nucleotide sequence ID" value="NZ_FNCS01000002.1"/>
</dbReference>
<dbReference type="OrthoDB" id="7943729at2"/>
<evidence type="ECO:0000313" key="1">
    <source>
        <dbReference type="EMBL" id="SDG36478.1"/>
    </source>
</evidence>
<accession>A0A1G7TMC9</accession>
<protein>
    <submittedName>
        <fullName evidence="1">Uncharacterized protein</fullName>
    </submittedName>
</protein>
<dbReference type="SUPFAM" id="SSF51905">
    <property type="entry name" value="FAD/NAD(P)-binding domain"/>
    <property type="match status" value="1"/>
</dbReference>